<sequence>MKHLILILFLSSILAISYSQTIEDEPFYNVETPDHIVGNDDVPDVYSTDVSFERFIVSRMKHKTDILEGLNQIVKEEKINNAVIITGIGSVISYHIHVVDNNSFPSKNEFVKKEVPMDVTNITGYVVDGRVHAHVTLSDENMAIGGHLEPGTEVFTFCIITIGILDDDASLKRFDDKTLR</sequence>
<proteinExistence type="predicted"/>
<dbReference type="PANTHER" id="PTHR34988:SF1">
    <property type="entry name" value="DNA-BINDING PROTEIN"/>
    <property type="match status" value="1"/>
</dbReference>
<accession>A0A0F9DUQ4</accession>
<dbReference type="EMBL" id="LAZR01027520">
    <property type="protein sequence ID" value="KKL65464.1"/>
    <property type="molecule type" value="Genomic_DNA"/>
</dbReference>
<dbReference type="PANTHER" id="PTHR34988">
    <property type="entry name" value="PROTEIN, PUTATIVE-RELATED"/>
    <property type="match status" value="1"/>
</dbReference>
<protein>
    <recommendedName>
        <fullName evidence="1">PPC domain-containing protein</fullName>
    </recommendedName>
</protein>
<dbReference type="SUPFAM" id="SSF117856">
    <property type="entry name" value="AF0104/ALDC/Ptd012-like"/>
    <property type="match status" value="1"/>
</dbReference>
<feature type="domain" description="PPC" evidence="1">
    <location>
        <begin position="50"/>
        <end position="180"/>
    </location>
</feature>
<name>A0A0F9DUQ4_9ZZZZ</name>
<evidence type="ECO:0000313" key="2">
    <source>
        <dbReference type="EMBL" id="KKL65464.1"/>
    </source>
</evidence>
<dbReference type="Gene3D" id="3.30.1330.80">
    <property type="entry name" value="Hypothetical protein, similar to alpha- acetolactate decarboxylase, domain 2"/>
    <property type="match status" value="1"/>
</dbReference>
<dbReference type="InterPro" id="IPR005175">
    <property type="entry name" value="PPC_dom"/>
</dbReference>
<evidence type="ECO:0000259" key="1">
    <source>
        <dbReference type="PROSITE" id="PS51742"/>
    </source>
</evidence>
<organism evidence="2">
    <name type="scientific">marine sediment metagenome</name>
    <dbReference type="NCBI Taxonomy" id="412755"/>
    <lineage>
        <taxon>unclassified sequences</taxon>
        <taxon>metagenomes</taxon>
        <taxon>ecological metagenomes</taxon>
    </lineage>
</organism>
<comment type="caution">
    <text evidence="2">The sequence shown here is derived from an EMBL/GenBank/DDBJ whole genome shotgun (WGS) entry which is preliminary data.</text>
</comment>
<dbReference type="AlphaFoldDB" id="A0A0F9DUQ4"/>
<dbReference type="Pfam" id="PF03479">
    <property type="entry name" value="PCC"/>
    <property type="match status" value="1"/>
</dbReference>
<dbReference type="CDD" id="cd11378">
    <property type="entry name" value="DUF296"/>
    <property type="match status" value="1"/>
</dbReference>
<dbReference type="PROSITE" id="PS51742">
    <property type="entry name" value="PPC"/>
    <property type="match status" value="1"/>
</dbReference>
<reference evidence="2" key="1">
    <citation type="journal article" date="2015" name="Nature">
        <title>Complex archaea that bridge the gap between prokaryotes and eukaryotes.</title>
        <authorList>
            <person name="Spang A."/>
            <person name="Saw J.H."/>
            <person name="Jorgensen S.L."/>
            <person name="Zaremba-Niedzwiedzka K."/>
            <person name="Martijn J."/>
            <person name="Lind A.E."/>
            <person name="van Eijk R."/>
            <person name="Schleper C."/>
            <person name="Guy L."/>
            <person name="Ettema T.J."/>
        </authorList>
    </citation>
    <scope>NUCLEOTIDE SEQUENCE</scope>
</reference>
<gene>
    <name evidence="2" type="ORF">LCGC14_2154720</name>
</gene>